<dbReference type="AlphaFoldDB" id="A0AAD7U665"/>
<keyword evidence="4" id="KW-1185">Reference proteome</keyword>
<organism evidence="3 4">
    <name type="scientific">Chrysophaeum taylorii</name>
    <dbReference type="NCBI Taxonomy" id="2483200"/>
    <lineage>
        <taxon>Eukaryota</taxon>
        <taxon>Sar</taxon>
        <taxon>Stramenopiles</taxon>
        <taxon>Ochrophyta</taxon>
        <taxon>Pelagophyceae</taxon>
        <taxon>Pelagomonadales</taxon>
        <taxon>Pelagomonadaceae</taxon>
        <taxon>Chrysophaeum</taxon>
    </lineage>
</organism>
<evidence type="ECO:0000313" key="3">
    <source>
        <dbReference type="EMBL" id="KAJ8598976.1"/>
    </source>
</evidence>
<evidence type="ECO:0000256" key="1">
    <source>
        <dbReference type="ARBA" id="ARBA00008315"/>
    </source>
</evidence>
<proteinExistence type="inferred from homology"/>
<dbReference type="Pfam" id="PF13879">
    <property type="entry name" value="Hmw_CFAP97"/>
    <property type="match status" value="1"/>
</dbReference>
<evidence type="ECO:0000256" key="2">
    <source>
        <dbReference type="SAM" id="MobiDB-lite"/>
    </source>
</evidence>
<dbReference type="InterPro" id="IPR029488">
    <property type="entry name" value="Hmw/CFAP97"/>
</dbReference>
<comment type="similarity">
    <text evidence="1">Belongs to the CFAP97 family.</text>
</comment>
<reference evidence="3" key="1">
    <citation type="submission" date="2023-01" db="EMBL/GenBank/DDBJ databases">
        <title>Metagenome sequencing of chrysophaentin producing Chrysophaeum taylorii.</title>
        <authorList>
            <person name="Davison J."/>
            <person name="Bewley C."/>
        </authorList>
    </citation>
    <scope>NUCLEOTIDE SEQUENCE</scope>
    <source>
        <strain evidence="3">NIES-1699</strain>
    </source>
</reference>
<evidence type="ECO:0000313" key="4">
    <source>
        <dbReference type="Proteomes" id="UP001230188"/>
    </source>
</evidence>
<sequence>MRAVDLRCPWGRPGEDCLQRKREIKARNLHHKRLSEVRAVVDCSEPTTANMAHLAIRARKRQDAEDRRYKIANENRLLMEKMTKIMDGPNNNLVKSSSTASVLSRDKIGINDPVRRRQTKRIKAENRVFARRLRDLAPYYERRQMDRDHEQQRRYLQNISRSRSLELRVQSQHPPRGSTAPRAENNSQNYEEEHPTATSTNIVVRTAKQVRQDVAKERNCELPWMFNSPFSIINDRLPLTLASSPAM</sequence>
<dbReference type="PANTHER" id="PTHR23035:SF2">
    <property type="entry name" value="KIAA1430 HOMOLOGUE"/>
    <property type="match status" value="1"/>
</dbReference>
<dbReference type="Proteomes" id="UP001230188">
    <property type="component" value="Unassembled WGS sequence"/>
</dbReference>
<feature type="region of interest" description="Disordered" evidence="2">
    <location>
        <begin position="158"/>
        <end position="204"/>
    </location>
</feature>
<comment type="caution">
    <text evidence="3">The sequence shown here is derived from an EMBL/GenBank/DDBJ whole genome shotgun (WGS) entry which is preliminary data.</text>
</comment>
<gene>
    <name evidence="3" type="ORF">CTAYLR_009259</name>
</gene>
<name>A0AAD7U665_9STRA</name>
<accession>A0AAD7U665</accession>
<dbReference type="PANTHER" id="PTHR23035">
    <property type="entry name" value="CILIA- AND FLAGELLA-ASSOCIATED PROTEIN 97-RELATED"/>
    <property type="match status" value="1"/>
</dbReference>
<protein>
    <submittedName>
        <fullName evidence="3">Uncharacterized protein</fullName>
    </submittedName>
</protein>
<dbReference type="EMBL" id="JAQMWT010000598">
    <property type="protein sequence ID" value="KAJ8598976.1"/>
    <property type="molecule type" value="Genomic_DNA"/>
</dbReference>
<dbReference type="InterPro" id="IPR038791">
    <property type="entry name" value="Cfap97/Hemingway"/>
</dbReference>